<feature type="compositionally biased region" description="Acidic residues" evidence="1">
    <location>
        <begin position="98"/>
        <end position="112"/>
    </location>
</feature>
<organism evidence="2 3">
    <name type="scientific">Limosa lapponica baueri</name>
    <dbReference type="NCBI Taxonomy" id="1758121"/>
    <lineage>
        <taxon>Eukaryota</taxon>
        <taxon>Metazoa</taxon>
        <taxon>Chordata</taxon>
        <taxon>Craniata</taxon>
        <taxon>Vertebrata</taxon>
        <taxon>Euteleostomi</taxon>
        <taxon>Archelosauria</taxon>
        <taxon>Archosauria</taxon>
        <taxon>Dinosauria</taxon>
        <taxon>Saurischia</taxon>
        <taxon>Theropoda</taxon>
        <taxon>Coelurosauria</taxon>
        <taxon>Aves</taxon>
        <taxon>Neognathae</taxon>
        <taxon>Neoaves</taxon>
        <taxon>Charadriiformes</taxon>
        <taxon>Scolopacidae</taxon>
        <taxon>Limosa</taxon>
    </lineage>
</organism>
<feature type="compositionally biased region" description="Basic and acidic residues" evidence="1">
    <location>
        <begin position="75"/>
        <end position="97"/>
    </location>
</feature>
<evidence type="ECO:0000313" key="3">
    <source>
        <dbReference type="Proteomes" id="UP000233556"/>
    </source>
</evidence>
<name>A0A2I0TP76_LIMLA</name>
<protein>
    <submittedName>
        <fullName evidence="2">Uncharacterized protein</fullName>
    </submittedName>
</protein>
<feature type="compositionally biased region" description="Basic and acidic residues" evidence="1">
    <location>
        <begin position="113"/>
        <end position="130"/>
    </location>
</feature>
<dbReference type="EMBL" id="KZ508178">
    <property type="protein sequence ID" value="PKU35580.1"/>
    <property type="molecule type" value="Genomic_DNA"/>
</dbReference>
<evidence type="ECO:0000256" key="1">
    <source>
        <dbReference type="SAM" id="MobiDB-lite"/>
    </source>
</evidence>
<gene>
    <name evidence="2" type="ORF">llap_14114</name>
</gene>
<proteinExistence type="predicted"/>
<evidence type="ECO:0000313" key="2">
    <source>
        <dbReference type="EMBL" id="PKU35580.1"/>
    </source>
</evidence>
<reference evidence="3" key="2">
    <citation type="submission" date="2017-12" db="EMBL/GenBank/DDBJ databases">
        <title>Genome sequence of the Bar-tailed Godwit (Limosa lapponica baueri).</title>
        <authorList>
            <person name="Lima N.C.B."/>
            <person name="Parody-Merino A.M."/>
            <person name="Battley P.F."/>
            <person name="Fidler A.E."/>
            <person name="Prosdocimi F."/>
        </authorList>
    </citation>
    <scope>NUCLEOTIDE SEQUENCE [LARGE SCALE GENOMIC DNA]</scope>
</reference>
<keyword evidence="3" id="KW-1185">Reference proteome</keyword>
<dbReference type="AlphaFoldDB" id="A0A2I0TP76"/>
<dbReference type="OrthoDB" id="370884at2759"/>
<dbReference type="Proteomes" id="UP000233556">
    <property type="component" value="Unassembled WGS sequence"/>
</dbReference>
<reference evidence="3" key="1">
    <citation type="submission" date="2017-11" db="EMBL/GenBank/DDBJ databases">
        <authorList>
            <person name="Lima N.C."/>
            <person name="Parody-Merino A.M."/>
            <person name="Battley P.F."/>
            <person name="Fidler A.E."/>
            <person name="Prosdocimi F."/>
        </authorList>
    </citation>
    <scope>NUCLEOTIDE SEQUENCE [LARGE SCALE GENOMIC DNA]</scope>
</reference>
<accession>A0A2I0TP76</accession>
<feature type="region of interest" description="Disordered" evidence="1">
    <location>
        <begin position="70"/>
        <end position="130"/>
    </location>
</feature>
<sequence>MGFPGLRFARREGDRCGNVTHVFCRLGCCCSLTPANIVSKQLVSLFIESDLLQIVLVLISEKDNELYTMSSVASSKEDTMSSEKADEKQPEAENKAEESDEDEEEEEEEEEEKEKSLIVEGKREKKKVDRLTMQVSSLQKEPFTITPDET</sequence>